<evidence type="ECO:0000313" key="2">
    <source>
        <dbReference type="EMBL" id="TKA32135.1"/>
    </source>
</evidence>
<evidence type="ECO:0000313" key="3">
    <source>
        <dbReference type="Proteomes" id="UP000308549"/>
    </source>
</evidence>
<gene>
    <name evidence="2" type="ORF">B0A50_01383</name>
</gene>
<sequence>MPPPDYATMFKEAWKTANTMYDEMTEQQRAVRERKVLQDPKYEKFRTNDGVSVLKKVLAEDLFNVQREQATMGQVGRDKDKTAGKARQSPVTEPQVVRKRPVIPSQQWPAVEAVPAVPEKVEPEPLFLQPSSSQTQYTRHAPPQELHARRQLAHGIHSDGATPTPICQHHDKQMRDLQAWSQAPLGRHSSAAAPCSPAVFAESVTSQTALLPMCTACAVDEAALTMIPGAAGRVVYQMEVVDTCRCGSRITGSSCWFCELGRIEAVKRLAIEQRTVAGWIEAPCGFSRGPKLQCACGKRVPIPEVARKCVGCGGVKTAPFCNFAGCELVFEDGSETVKAGLETSAGLSVGGVEQTCMFQPQEQGGLYTTRGKRTAAQAFSNPDLPTQNEPQRTASGTSRATRKADERNTALFLESSEVAKELKNGGLDVPSKTCRADEVTPLLRAEVLLQENRDYMFEKLGGLAIYALKLCGFDWDAAVVLFDAVTGSYGERASGAQILDMMRAIDWPKCLDAGSEAIVEQPLATQPAGQGTPVGHSSLDVPTSDAQQGFAFSQADLAALRDLNIHHVPPAERLASLPSAAQRAKALLEANTEEEVNLSSASFARLLRLCGFERKQAESMGEEYEHCGEGWEECWDYLRFFEGEFA</sequence>
<accession>A0A4U0UCU1</accession>
<comment type="caution">
    <text evidence="2">The sequence shown here is derived from an EMBL/GenBank/DDBJ whole genome shotgun (WGS) entry which is preliminary data.</text>
</comment>
<dbReference type="AlphaFoldDB" id="A0A4U0UCU1"/>
<protein>
    <submittedName>
        <fullName evidence="2">Uncharacterized protein</fullName>
    </submittedName>
</protein>
<keyword evidence="3" id="KW-1185">Reference proteome</keyword>
<reference evidence="2 3" key="1">
    <citation type="submission" date="2017-03" db="EMBL/GenBank/DDBJ databases">
        <title>Genomes of endolithic fungi from Antarctica.</title>
        <authorList>
            <person name="Coleine C."/>
            <person name="Masonjones S."/>
            <person name="Stajich J.E."/>
        </authorList>
    </citation>
    <scope>NUCLEOTIDE SEQUENCE [LARGE SCALE GENOMIC DNA]</scope>
    <source>
        <strain evidence="2 3">CCFEE 6315</strain>
    </source>
</reference>
<feature type="region of interest" description="Disordered" evidence="1">
    <location>
        <begin position="378"/>
        <end position="405"/>
    </location>
</feature>
<organism evidence="2 3">
    <name type="scientific">Salinomyces thailandicus</name>
    <dbReference type="NCBI Taxonomy" id="706561"/>
    <lineage>
        <taxon>Eukaryota</taxon>
        <taxon>Fungi</taxon>
        <taxon>Dikarya</taxon>
        <taxon>Ascomycota</taxon>
        <taxon>Pezizomycotina</taxon>
        <taxon>Dothideomycetes</taxon>
        <taxon>Dothideomycetidae</taxon>
        <taxon>Mycosphaerellales</taxon>
        <taxon>Teratosphaeriaceae</taxon>
        <taxon>Salinomyces</taxon>
    </lineage>
</organism>
<dbReference type="EMBL" id="NAJL01000006">
    <property type="protein sequence ID" value="TKA32135.1"/>
    <property type="molecule type" value="Genomic_DNA"/>
</dbReference>
<dbReference type="Proteomes" id="UP000308549">
    <property type="component" value="Unassembled WGS sequence"/>
</dbReference>
<proteinExistence type="predicted"/>
<evidence type="ECO:0000256" key="1">
    <source>
        <dbReference type="SAM" id="MobiDB-lite"/>
    </source>
</evidence>
<dbReference type="OrthoDB" id="3850323at2759"/>
<feature type="compositionally biased region" description="Polar residues" evidence="1">
    <location>
        <begin position="378"/>
        <end position="399"/>
    </location>
</feature>
<feature type="region of interest" description="Disordered" evidence="1">
    <location>
        <begin position="70"/>
        <end position="97"/>
    </location>
</feature>
<name>A0A4U0UCU1_9PEZI</name>